<dbReference type="Proteomes" id="UP001371218">
    <property type="component" value="Unassembled WGS sequence"/>
</dbReference>
<evidence type="ECO:0000313" key="7">
    <source>
        <dbReference type="EMBL" id="MEK8032694.1"/>
    </source>
</evidence>
<reference evidence="7 8" key="1">
    <citation type="submission" date="2024-04" db="EMBL/GenBank/DDBJ databases">
        <title>Novel species of the genus Ideonella isolated from streams.</title>
        <authorList>
            <person name="Lu H."/>
        </authorList>
    </citation>
    <scope>NUCLEOTIDE SEQUENCE [LARGE SCALE GENOMIC DNA]</scope>
    <source>
        <strain evidence="7 8">DXS29W</strain>
    </source>
</reference>
<gene>
    <name evidence="7" type="ORF">AACH06_17885</name>
</gene>
<keyword evidence="2" id="KW-0964">Secreted</keyword>
<dbReference type="Pfam" id="PF12545">
    <property type="entry name" value="DUF3739"/>
    <property type="match status" value="1"/>
</dbReference>
<dbReference type="PANTHER" id="PTHR12338:SF8">
    <property type="entry name" value="HEME_HEMOPEXIN-BINDING PROTEIN"/>
    <property type="match status" value="1"/>
</dbReference>
<evidence type="ECO:0000256" key="3">
    <source>
        <dbReference type="ARBA" id="ARBA00022729"/>
    </source>
</evidence>
<keyword evidence="3 5" id="KW-0732">Signal</keyword>
<dbReference type="PANTHER" id="PTHR12338">
    <property type="entry name" value="AUTOTRANSPORTER"/>
    <property type="match status" value="1"/>
</dbReference>
<proteinExistence type="predicted"/>
<evidence type="ECO:0000256" key="1">
    <source>
        <dbReference type="ARBA" id="ARBA00004613"/>
    </source>
</evidence>
<organism evidence="7 8">
    <name type="scientific">Ideonella lacteola</name>
    <dbReference type="NCBI Taxonomy" id="2984193"/>
    <lineage>
        <taxon>Bacteria</taxon>
        <taxon>Pseudomonadati</taxon>
        <taxon>Pseudomonadota</taxon>
        <taxon>Betaproteobacteria</taxon>
        <taxon>Burkholderiales</taxon>
        <taxon>Sphaerotilaceae</taxon>
        <taxon>Ideonella</taxon>
    </lineage>
</organism>
<dbReference type="SUPFAM" id="SSF51126">
    <property type="entry name" value="Pectin lyase-like"/>
    <property type="match status" value="1"/>
</dbReference>
<comment type="caution">
    <text evidence="7">The sequence shown here is derived from an EMBL/GenBank/DDBJ whole genome shotgun (WGS) entry which is preliminary data.</text>
</comment>
<dbReference type="Gene3D" id="2.160.20.10">
    <property type="entry name" value="Single-stranded right-handed beta-helix, Pectin lyase-like"/>
    <property type="match status" value="1"/>
</dbReference>
<dbReference type="NCBIfam" id="TIGR01901">
    <property type="entry name" value="adhes_NPXG"/>
    <property type="match status" value="1"/>
</dbReference>
<dbReference type="InterPro" id="IPR008638">
    <property type="entry name" value="FhaB/CdiA-like_TPS"/>
</dbReference>
<protein>
    <submittedName>
        <fullName evidence="7">Filamentous hemagglutinin family protein</fullName>
    </submittedName>
</protein>
<comment type="subcellular location">
    <subcellularLocation>
        <location evidence="1">Secreted</location>
    </subcellularLocation>
</comment>
<evidence type="ECO:0000313" key="8">
    <source>
        <dbReference type="Proteomes" id="UP001371218"/>
    </source>
</evidence>
<evidence type="ECO:0000256" key="5">
    <source>
        <dbReference type="SAM" id="SignalP"/>
    </source>
</evidence>
<feature type="region of interest" description="Disordered" evidence="4">
    <location>
        <begin position="60"/>
        <end position="79"/>
    </location>
</feature>
<dbReference type="Pfam" id="PF05860">
    <property type="entry name" value="TPS"/>
    <property type="match status" value="1"/>
</dbReference>
<feature type="domain" description="Filamentous haemagglutinin FhaB/tRNA nuclease CdiA-like TPS" evidence="6">
    <location>
        <begin position="63"/>
        <end position="171"/>
    </location>
</feature>
<name>A0ABU9BRV4_9BURK</name>
<dbReference type="InterPro" id="IPR011050">
    <property type="entry name" value="Pectin_lyase_fold/virulence"/>
</dbReference>
<keyword evidence="8" id="KW-1185">Reference proteome</keyword>
<dbReference type="InterPro" id="IPR021026">
    <property type="entry name" value="Filamn_hemagglutn_DUF3739"/>
</dbReference>
<dbReference type="InterPro" id="IPR050909">
    <property type="entry name" value="Bact_Autotransporter_VF"/>
</dbReference>
<feature type="signal peptide" evidence="5">
    <location>
        <begin position="1"/>
        <end position="42"/>
    </location>
</feature>
<dbReference type="InterPro" id="IPR012334">
    <property type="entry name" value="Pectin_lyas_fold"/>
</dbReference>
<evidence type="ECO:0000256" key="2">
    <source>
        <dbReference type="ARBA" id="ARBA00022525"/>
    </source>
</evidence>
<evidence type="ECO:0000259" key="6">
    <source>
        <dbReference type="SMART" id="SM00912"/>
    </source>
</evidence>
<dbReference type="EMBL" id="JBBUTG010000011">
    <property type="protein sequence ID" value="MEK8032694.1"/>
    <property type="molecule type" value="Genomic_DNA"/>
</dbReference>
<sequence>MATALLRSPTHRPTRQAPRRFSARLTPLATALALAWQPTLHAAAPAPTTVPVPAANWRVNGTGSSAPVNTSNGQGGTKQTINQTSQRAIYNWQSFDIGANSEVLFNMSQQGASALNRVTGSTAPSQIFGKLTATNKGEIFLVNQNGILFGKGSQVNTGSLIASSLNISDSTFLSGFAESLQTPSDTNRHPAFRYDGDVANFVDSKNFVRVDDGAHITTDSGGRVFLFAKRVDNAGSIQAPGGQVVLGAGGEVFLKLPSSESGLYASETNPAVSAVRGFLVEVGSGPAEGALGHGSASNLSTGSISTPRGNTTIVGMAVNQMGRISATTSVSENGSVILRAQASPTIVVNEANVPVLRATESGAVTLGPGSRIDIAPDASTATSTDSAGFATSHIDIAGRSVEFQQGASIVAPSATVNVRAETTPSYNARLTTSGGSLAAGDPNARIVLGEDVVIDVSGTTTAQRSVADLFVTTELLGSNDLKDAPVQKDGLLYRSIVTLDTRRDSAILGNLDSYRSGIERGVTERLSRGGTVNLRAEGAVLTHGSSSIRVTGGRVGYTGATVFQTQLVADNGSLFDINTAPSDLVYFSALNMQTPGRVQYDRWGRVVEYGTVVGRAEAGYTEGRAAGSVSIAAPVVMLQGELKAGTTVGERQAAGLDKAAHAGSLTIGATVNSQLNFNDTGGLNKFPDAVLSQFTVSASGPSLPGDVWRAPTSASLSDASGMSMSTLASGEFADITIVANGRVGFEHASSQPFHLSDGGSLRLWSGYGDVHLGQSLRGASASVDLLSRDKVSLFDDQGTPIPKRTGSIVIEDGVTVDLRGEWVNQWLAGGLQTTAYTRGGQFSASGFGVELGEGSVIDVSGGAYAALNGAVTGVAAGAITLQDFTALNDATHPTLKLNGELRGYSAASSQGTNSGGGTLTLKTARIVVSNDAADARPDALNLGSSFFDQGGFGSFSLDGRVSLDVAEGTRIAPTTAVRQATVLSRYVASADNADSALADGLAPGLRRAGVNLGLASSGDTSGDDLEGRTGVLTVAQGGDLQLGPQASVDLRAAHRLMHFGRIETHGGQVSMSLASKGLAESNHLWLGTGSVIDVSGTTLYTPDSTDGLLRGSVLAGGTINLNVGTANGILGSLVLQQGARLDARGSTGTLDVTERSAAGVQTTRQQVASAGGAVNIAGNGDLWLEGTVDLHGGSATVAGGSLSVQQLAGRASFSDSDTGSYDPRTLQLVNRAGHDTASMTAQDLAGPSELTGRAVVAADWFNASGASDLRLATAGELRLSDSVELNVQRNLQLVTRGLSADEGTHSHLSAGNLWLGTNRADILQGNGDLQTLVASTGSASVDLSARAGMVLDGHVTTQGIGSLGLQAQGDLRLQSRDDLVGGQYAGGLATQADLTISAAQVYPATDTRFTIDAAGHSVTFQGGDAQAVMPYSAHGSLIVNAARIEQDGVLRAPMGHIELHASEQLHLGSHSVTSVSADGWQILYGQVDSAGGHWTTPTGSAMNTPPDKQVLLDSASVITSAGSLVDVSGGGDLIGTEFIPGKGGSADILAGGRGSYAIVPSHGAALAPHDPSLAAGEAALGKQIVISQPVKLGDGSVLPPGRYTLMPARYAMLDGAFLVRAVAGSQTLAEGASVGRTDGSVTLGARLADAGSSFTDAQPSTWQVMSKGIALKYSEIRSTSASKFFADLATKAGVAAPQLPRDGGSLVIRAQQADLQGQGRFAAGKDAQGQTGSAGSLEIDATAIEVHAGTTAPTGDGVLHLSAAQLNQYGGGTVILGGTTAGAADDGTRIQVRANSVVFDQGADALTVSGLVAVATQDIDVRDGAVFTPAPRTGSATPVQYVIEGNGAAMRIDASAGAGLTRTGTSSDTSSSLSVGQGAAFHAAQGSLVLDSSGNSHIDRRATLRAADALISGQAMVIGARGPVDDKLGLTPAQLAALGTADHLTLRAYDRMSFVDGASLGSASLDSLVLDTPVLDVNQASGGAQVTAGSVMLTNTTARAPGVLPGGTGQLSVNATTAEGGSGELRLGAGHVAVAGAAQLNLSADRGISLVGTGQLVASNQVTMQAPAITAAEAAASHSIQTTGEVRIIGSGATPQLELFDGGAFSVNADSVDMRGRIVMPSGQVSLQGEHGVHLSAGARINTAGRSITLDNQVVEQAGGQVTLGSAAGNVALDAGSSVDVSGAGRTGRGGSLNLQAAMGEVRFEGALIGRTGDDAIGASLAIDAGRDLRLTQLSQKIEGQFTDSLQLRQREGDMTVAPVVALKARNIDIAADAGQLTVAGTLDATGAEAGRITLSARDDLNVGQGAQLLARTDTAGANGGRVALNSSQGQIRLIEGSLIDVHAGAATDTVTPDGGRVELRALQHGNNVAISALNGEIVGASRIDVQAVKVYDNVSTISNFTDGSTLGRARIEHDAARFIGFSGENAERIAERLLAGNPSLAGVLKIHAEAEVRSNGDLKVTSGADWALPTESINTGNQFVGDTSLTLRASGNLYLGRGISSGLSIDPWGYSLGVPTSDNGGSVRLVAGADLKAARVDSTGTAAHELTLAAKMAHYYPLYDSYTYSFTGSSTGDLTLAASGDIDIAHAGTRLQTTGTRIDAETQAVLDVFADFEHGGDLPRPEALFGGRNGGTVQLVAGGNIRSVAGQPEISGYGYDGVGSWDGRHWAFDNSLLWSNHPERLNRGVIAGGGGAIDVRAGGDVLNLVAVAPSSGYRLETGTASGSAEERHFSGGSVRVEAGRDIVDGMYESGGAELTLRAGRDITYRTEPGSSINQVGTRVYYENNDIHIDARRNVDLAKLSARFANYESALNGSNIQGLDGDARAQVTAIGGYLSLNNLAQSTGNDIGLMLLPDRTHLAAPSGSIDIAAQLLQQPQNDGELTVLAGHHLSMHDSLTVNATQTSQRTGAWWQTQEESDLEKAGLMTDGPTLLDQSNRTPVQFVAGDGDLAFDGSGGVLSARPLRLVAGGDLYLSGTISAQHQPRTAESSSLSEQTLLHAGRDIVFHDSKLPGAFGQLQIAGPGEGLLLAGRDIDLGALTGTSGSGVMAVGNTTNILLPSGSSALTLVAGLRGDGTDYAQAVGRGFAVVGSSALAQRAGDVYALLSAKDAGSLTLGSAAAQAFDALGTTEQLAAVKTLMGAAAYDQALAQYVRSLPGNAQLSDSAALAKFSKMTPARQDAAPGALLSGQFATASADVRHSFLAQVAAADTPRQAQALQRWMKLTTGQTLSLDQAIVAFESLPVERQIGWLNQMLVEEVRTAGRAAATATGVDKEAAYLRGYLAIDSIFPGLRPEGDIRMPSTQVKTVQHAGAELVAQSQQGGITQRSIDLNAITLVTPGGAVNAGEVGATDQSPNNLGVVTVAGGDIAAIAKHDFLVNQSRVFSLERGDILLWSSEGDIDAGRGAKTVTGAPAPVLRLDPLTGRLYLDTSGSFTGSGIAVLNEDSDLDLYAPKGAIDAGEAGIRARGNVFLGAVVVRGADNFQVGGSVAGSSIGTVPVSLPAVVAPVPAEAQGGGTDDEDERRKRLRARRQLLLDFLGYGRG</sequence>
<evidence type="ECO:0000256" key="4">
    <source>
        <dbReference type="SAM" id="MobiDB-lite"/>
    </source>
</evidence>
<dbReference type="RefSeq" id="WP_341427109.1">
    <property type="nucleotide sequence ID" value="NZ_JBBUTG010000011.1"/>
</dbReference>
<feature type="chain" id="PRO_5046002514" evidence="5">
    <location>
        <begin position="43"/>
        <end position="3540"/>
    </location>
</feature>
<accession>A0ABU9BRV4</accession>
<dbReference type="SMART" id="SM00912">
    <property type="entry name" value="Haemagg_act"/>
    <property type="match status" value="1"/>
</dbReference>